<protein>
    <submittedName>
        <fullName evidence="4">Phage tail tape measure protein</fullName>
    </submittedName>
</protein>
<dbReference type="Proteomes" id="UP001434737">
    <property type="component" value="Chromosome"/>
</dbReference>
<sequence>MVASGGQLGLDKNILVPFTDVVAKMSTAFDMGTAEAGDTIAGLMKKMSIGIDSVKELGDAINYIGTKSAGSPREVVAILGRIGGMAKTIGLSAEQTAGLAGAFANMKIPADQAGTAINKMLSVLGNADGGTARFKSALGRIGLSGEELKEMVGNNPLESIRSVLKALRVWSKVKKGILKDMFGEEAGPKIAQITANMDEFDKILGLVANKDNYLGSMQKEFDEVSNTTANAMVLMENSFGRIANAIGSVFLPPLASGLKIIADISSSIAIFLEKSPLISGITLMIPACMTLGKAIGIVVASWGALKTLFFYPFQLIFGLNKALAIHKIRLVASTIATKAYTLAMGGASLATKAWGIATSAFSKLFKVSMWSVKGALLSTGIGALIVGIGLAIASVCENWESIAPKLIAVWEWIKEATSPITEWFMDIFDFIGKGIDKILSGARAVTDFLGITDSDDTPASLDTNGVVEKTIHTQTQNAQNFYNNTQNRAINDNKTIYINTTASANEVAEAINAYSYSYAD</sequence>
<dbReference type="InterPro" id="IPR010090">
    <property type="entry name" value="Phage_tape_meas"/>
</dbReference>
<dbReference type="Pfam" id="PF10145">
    <property type="entry name" value="PhageMin_Tail"/>
    <property type="match status" value="1"/>
</dbReference>
<reference evidence="4 5" key="1">
    <citation type="submission" date="2024-02" db="EMBL/GenBank/DDBJ databases">
        <title>Genome and pathogenicity analysis of Helicobacter mastomyrinus isolated from mice.</title>
        <authorList>
            <person name="Zhu L."/>
        </authorList>
    </citation>
    <scope>NUCLEOTIDE SEQUENCE [LARGE SCALE GENOMIC DNA]</scope>
    <source>
        <strain evidence="4 5">Hm-17</strain>
    </source>
</reference>
<keyword evidence="2" id="KW-0812">Transmembrane</keyword>
<evidence type="ECO:0000259" key="3">
    <source>
        <dbReference type="Pfam" id="PF10145"/>
    </source>
</evidence>
<name>A0ABZ3F8R7_9HELI</name>
<evidence type="ECO:0000256" key="1">
    <source>
        <dbReference type="ARBA" id="ARBA00022612"/>
    </source>
</evidence>
<keyword evidence="1" id="KW-1188">Viral release from host cell</keyword>
<organism evidence="4 5">
    <name type="scientific">Helicobacter mastomyrinus</name>
    <dbReference type="NCBI Taxonomy" id="287948"/>
    <lineage>
        <taxon>Bacteria</taxon>
        <taxon>Pseudomonadati</taxon>
        <taxon>Campylobacterota</taxon>
        <taxon>Epsilonproteobacteria</taxon>
        <taxon>Campylobacterales</taxon>
        <taxon>Helicobacteraceae</taxon>
        <taxon>Helicobacter</taxon>
    </lineage>
</organism>
<keyword evidence="2" id="KW-0472">Membrane</keyword>
<dbReference type="PANTHER" id="PTHR37813">
    <property type="entry name" value="FELS-2 PROPHAGE PROTEIN"/>
    <property type="match status" value="1"/>
</dbReference>
<proteinExistence type="predicted"/>
<gene>
    <name evidence="4" type="ORF">V3I05_04860</name>
</gene>
<keyword evidence="5" id="KW-1185">Reference proteome</keyword>
<dbReference type="PANTHER" id="PTHR37813:SF1">
    <property type="entry name" value="FELS-2 PROPHAGE PROTEIN"/>
    <property type="match status" value="1"/>
</dbReference>
<accession>A0ABZ3F8R7</accession>
<feature type="domain" description="Phage tail tape measure protein" evidence="3">
    <location>
        <begin position="2"/>
        <end position="183"/>
    </location>
</feature>
<feature type="transmembrane region" description="Helical" evidence="2">
    <location>
        <begin position="308"/>
        <end position="328"/>
    </location>
</feature>
<dbReference type="NCBIfam" id="TIGR01760">
    <property type="entry name" value="tape_meas_TP901"/>
    <property type="match status" value="1"/>
</dbReference>
<evidence type="ECO:0000313" key="5">
    <source>
        <dbReference type="Proteomes" id="UP001434737"/>
    </source>
</evidence>
<evidence type="ECO:0000256" key="2">
    <source>
        <dbReference type="SAM" id="Phobius"/>
    </source>
</evidence>
<feature type="transmembrane region" description="Helical" evidence="2">
    <location>
        <begin position="340"/>
        <end position="362"/>
    </location>
</feature>
<keyword evidence="2" id="KW-1133">Transmembrane helix</keyword>
<feature type="transmembrane region" description="Helical" evidence="2">
    <location>
        <begin position="374"/>
        <end position="396"/>
    </location>
</feature>
<dbReference type="EMBL" id="CP145316">
    <property type="protein sequence ID" value="XAM19110.1"/>
    <property type="molecule type" value="Genomic_DNA"/>
</dbReference>
<evidence type="ECO:0000313" key="4">
    <source>
        <dbReference type="EMBL" id="XAM19110.1"/>
    </source>
</evidence>